<evidence type="ECO:0000259" key="17">
    <source>
        <dbReference type="Pfam" id="PF03104"/>
    </source>
</evidence>
<dbReference type="GO" id="GO:0045004">
    <property type="term" value="P:DNA replication proofreading"/>
    <property type="evidence" value="ECO:0007669"/>
    <property type="project" value="TreeGrafter"/>
</dbReference>
<comment type="caution">
    <text evidence="18">The sequence shown here is derived from an EMBL/GenBank/DDBJ whole genome shotgun (WGS) entry which is preliminary data.</text>
</comment>
<dbReference type="SUPFAM" id="SSF53098">
    <property type="entry name" value="Ribonuclease H-like"/>
    <property type="match status" value="1"/>
</dbReference>
<sequence>MSTVMQTSFKENIPQLNGTRKSSKVDLDPQPAGKRRKLGAESSFSSSQPTGSSFVDVLQRIKEETNETKGAEGGADRWARRKVPDIGEQVDSIVFQQIDITDFYEGNGVFGVRLFGVTEKGNSVLCQIADFFPYFYIPVPRGFLETDIPSFITYLNGLPNGGIVRSIELVKRRSLMNYWGDESSLFAKITCAEIVGMNWIEVPAGKYKLLKGKSKKSHSQIELTVGWNQLISYPAEGHWSKIAPLRILSFDIECAGRKGIFPEANIDPVIQIANMVTEQGGDGKPFIRNIFTLNTCSQIVGSQVLCFDDETKLLQSWRDFVNEVDPDVVIGYNISGFDLPYLLDRGKALKAEHFPYLGRLKNVRSVTKDTHFSSKAFGQRDSKETVLDGRLQIDVLQYMQREHKLRSYTLNSVCAQFLGEQKEDVHHSVITELQNGTPESRRRLAVYCLKVVLIVSGRALTLTLLFQDAYLPQRLLDKLMCFINYTEMARVTGVPFNFLLSRGQSIKVLSQLYRKANEDGYLVPSHKGEGSEDQYEGATVIEPKKGYYDVPIATLDFSSLYPSIMMAHNLCYTTLVKKDYITHANLVKDVDYVQTPNGDLFVKANRRKGLLPTILEDLISARKRAKADLKKETDPFKRAVLDGRQLALKISANSVYGFTGATIGKLPCLEISSSVTAYGRQMIEQTKREVEAQYCIANGHSHDAEVIYGDTDSVMVRFGPTDLATVMQMGSEAADFVTTKFVKPIKLEFEKVYFPYLLINKKRYAGLYWTKTEKYDKMDTKGIETVRRDNCRLVSTVISTCLHKMLVDRDVKGAEEYAKQIISDLLQNKIDMSQLVITKALAKADYAAKQAHVELAERMKQRDAGSAPALGDRVAYVIIKGLKGAAAYEKSEDPIYVLENNIPIDTKYYLDNQLSNPLMRIFEPILGEKANSLLAGDHTRSIQIATPTVGGLMKFAVKTVTCLGCKTPMRANNSIKDGAVCNNCRPRIGELYQKQVRDVGRSFSSVYRILFRYLLPPIFKSDSLGCGLSVNGVKDPSTSKDCPIFYMRKKAQKDVEDANAVLERFDHDLW</sequence>
<dbReference type="Pfam" id="PF03104">
    <property type="entry name" value="DNA_pol_B_exo1"/>
    <property type="match status" value="1"/>
</dbReference>
<feature type="domain" description="DNA-directed DNA polymerase family B multifunctional" evidence="16">
    <location>
        <begin position="494"/>
        <end position="925"/>
    </location>
</feature>
<dbReference type="InterPro" id="IPR006133">
    <property type="entry name" value="DNA-dir_DNA_pol_B_exonuc"/>
</dbReference>
<dbReference type="InterPro" id="IPR012337">
    <property type="entry name" value="RNaseH-like_sf"/>
</dbReference>
<evidence type="ECO:0000256" key="4">
    <source>
        <dbReference type="ARBA" id="ARBA00022695"/>
    </source>
</evidence>
<dbReference type="GO" id="GO:0003677">
    <property type="term" value="F:DNA binding"/>
    <property type="evidence" value="ECO:0007669"/>
    <property type="project" value="UniProtKB-KW"/>
</dbReference>
<keyword evidence="19" id="KW-1185">Reference proteome</keyword>
<dbReference type="Gene3D" id="2.40.50.730">
    <property type="match status" value="2"/>
</dbReference>
<dbReference type="AlphaFoldDB" id="A0AAD5V9M1"/>
<dbReference type="PRINTS" id="PR00106">
    <property type="entry name" value="DNAPOLB"/>
</dbReference>
<dbReference type="GO" id="GO:0006297">
    <property type="term" value="P:nucleotide-excision repair, DNA gap filling"/>
    <property type="evidence" value="ECO:0007669"/>
    <property type="project" value="TreeGrafter"/>
</dbReference>
<dbReference type="InterPro" id="IPR006172">
    <property type="entry name" value="DNA-dir_DNA_pol_B"/>
</dbReference>
<protein>
    <recommendedName>
        <fullName evidence="14">DNA polymerase</fullName>
        <ecNumber evidence="14">2.7.7.7</ecNumber>
    </recommendedName>
</protein>
<dbReference type="PANTHER" id="PTHR10322:SF23">
    <property type="entry name" value="DNA POLYMERASE DELTA CATALYTIC SUBUNIT"/>
    <property type="match status" value="1"/>
</dbReference>
<dbReference type="Proteomes" id="UP001212997">
    <property type="component" value="Unassembled WGS sequence"/>
</dbReference>
<dbReference type="SUPFAM" id="SSF56672">
    <property type="entry name" value="DNA/RNA polymerases"/>
    <property type="match status" value="1"/>
</dbReference>
<dbReference type="InterPro" id="IPR042087">
    <property type="entry name" value="DNA_pol_B_thumb"/>
</dbReference>
<evidence type="ECO:0000256" key="11">
    <source>
        <dbReference type="ARBA" id="ARBA00023125"/>
    </source>
</evidence>
<reference evidence="18" key="1">
    <citation type="submission" date="2022-07" db="EMBL/GenBank/DDBJ databases">
        <title>Genome Sequence of Physisporinus lineatus.</title>
        <authorList>
            <person name="Buettner E."/>
        </authorList>
    </citation>
    <scope>NUCLEOTIDE SEQUENCE</scope>
    <source>
        <strain evidence="18">VT162</strain>
    </source>
</reference>
<keyword evidence="5 14" id="KW-0235">DNA replication</keyword>
<keyword evidence="12" id="KW-0539">Nucleus</keyword>
<dbReference type="InterPro" id="IPR006134">
    <property type="entry name" value="DNA-dir_DNA_pol_B_multi_dom"/>
</dbReference>
<organism evidence="18 19">
    <name type="scientific">Meripilus lineatus</name>
    <dbReference type="NCBI Taxonomy" id="2056292"/>
    <lineage>
        <taxon>Eukaryota</taxon>
        <taxon>Fungi</taxon>
        <taxon>Dikarya</taxon>
        <taxon>Basidiomycota</taxon>
        <taxon>Agaricomycotina</taxon>
        <taxon>Agaricomycetes</taxon>
        <taxon>Polyporales</taxon>
        <taxon>Meripilaceae</taxon>
        <taxon>Meripilus</taxon>
    </lineage>
</organism>
<dbReference type="InterPro" id="IPR050240">
    <property type="entry name" value="DNA_pol_type-B"/>
</dbReference>
<dbReference type="InterPro" id="IPR017964">
    <property type="entry name" value="DNA-dir_DNA_pol_B_CS"/>
</dbReference>
<evidence type="ECO:0000256" key="5">
    <source>
        <dbReference type="ARBA" id="ARBA00022705"/>
    </source>
</evidence>
<dbReference type="GO" id="GO:0006287">
    <property type="term" value="P:base-excision repair, gap-filling"/>
    <property type="evidence" value="ECO:0007669"/>
    <property type="project" value="TreeGrafter"/>
</dbReference>
<dbReference type="CDD" id="cd05777">
    <property type="entry name" value="DNA_polB_delta_exo"/>
    <property type="match status" value="1"/>
</dbReference>
<dbReference type="Pfam" id="PF00136">
    <property type="entry name" value="DNA_pol_B"/>
    <property type="match status" value="1"/>
</dbReference>
<evidence type="ECO:0000259" key="16">
    <source>
        <dbReference type="Pfam" id="PF00136"/>
    </source>
</evidence>
<dbReference type="FunFam" id="1.10.132.60:FF:000001">
    <property type="entry name" value="DNA polymerase"/>
    <property type="match status" value="1"/>
</dbReference>
<dbReference type="GO" id="GO:0008296">
    <property type="term" value="F:3'-5'-DNA exonuclease activity"/>
    <property type="evidence" value="ECO:0007669"/>
    <property type="project" value="TreeGrafter"/>
</dbReference>
<dbReference type="GO" id="GO:0000166">
    <property type="term" value="F:nucleotide binding"/>
    <property type="evidence" value="ECO:0007669"/>
    <property type="project" value="InterPro"/>
</dbReference>
<dbReference type="PROSITE" id="PS00116">
    <property type="entry name" value="DNA_POLYMERASE_B"/>
    <property type="match status" value="1"/>
</dbReference>
<dbReference type="InterPro" id="IPR043502">
    <property type="entry name" value="DNA/RNA_pol_sf"/>
</dbReference>
<dbReference type="PANTHER" id="PTHR10322">
    <property type="entry name" value="DNA POLYMERASE CATALYTIC SUBUNIT"/>
    <property type="match status" value="1"/>
</dbReference>
<comment type="subcellular location">
    <subcellularLocation>
        <location evidence="1">Nucleus</location>
    </subcellularLocation>
</comment>
<dbReference type="Gene3D" id="3.90.1600.10">
    <property type="entry name" value="Palm domain of DNA polymerase"/>
    <property type="match status" value="1"/>
</dbReference>
<keyword evidence="9" id="KW-0269">Exonuclease</keyword>
<evidence type="ECO:0000256" key="10">
    <source>
        <dbReference type="ARBA" id="ARBA00022932"/>
    </source>
</evidence>
<keyword evidence="11 14" id="KW-0238">DNA-binding</keyword>
<feature type="region of interest" description="Disordered" evidence="15">
    <location>
        <begin position="1"/>
        <end position="53"/>
    </location>
</feature>
<name>A0AAD5V9M1_9APHY</name>
<evidence type="ECO:0000256" key="8">
    <source>
        <dbReference type="ARBA" id="ARBA00022801"/>
    </source>
</evidence>
<feature type="compositionally biased region" description="Polar residues" evidence="15">
    <location>
        <begin position="1"/>
        <end position="20"/>
    </location>
</feature>
<dbReference type="FunFam" id="3.30.420.10:FF:000004">
    <property type="entry name" value="DNA polymerase"/>
    <property type="match status" value="1"/>
</dbReference>
<dbReference type="GO" id="GO:0003887">
    <property type="term" value="F:DNA-directed DNA polymerase activity"/>
    <property type="evidence" value="ECO:0007669"/>
    <property type="project" value="UniProtKB-KW"/>
</dbReference>
<keyword evidence="3 14" id="KW-0808">Transferase</keyword>
<accession>A0AAD5V9M1</accession>
<evidence type="ECO:0000256" key="13">
    <source>
        <dbReference type="ARBA" id="ARBA00049244"/>
    </source>
</evidence>
<dbReference type="GO" id="GO:0043625">
    <property type="term" value="C:delta DNA polymerase complex"/>
    <property type="evidence" value="ECO:0007669"/>
    <property type="project" value="TreeGrafter"/>
</dbReference>
<evidence type="ECO:0000256" key="15">
    <source>
        <dbReference type="SAM" id="MobiDB-lite"/>
    </source>
</evidence>
<evidence type="ECO:0000313" key="19">
    <source>
        <dbReference type="Proteomes" id="UP001212997"/>
    </source>
</evidence>
<dbReference type="GO" id="GO:0046872">
    <property type="term" value="F:metal ion binding"/>
    <property type="evidence" value="ECO:0007669"/>
    <property type="project" value="UniProtKB-KW"/>
</dbReference>
<comment type="similarity">
    <text evidence="2 14">Belongs to the DNA polymerase type-B family.</text>
</comment>
<evidence type="ECO:0000256" key="2">
    <source>
        <dbReference type="ARBA" id="ARBA00005755"/>
    </source>
</evidence>
<keyword evidence="6" id="KW-0540">Nuclease</keyword>
<evidence type="ECO:0000256" key="6">
    <source>
        <dbReference type="ARBA" id="ARBA00022722"/>
    </source>
</evidence>
<keyword evidence="10 14" id="KW-0239">DNA-directed DNA polymerase</keyword>
<comment type="catalytic activity">
    <reaction evidence="13 14">
        <text>DNA(n) + a 2'-deoxyribonucleoside 5'-triphosphate = DNA(n+1) + diphosphate</text>
        <dbReference type="Rhea" id="RHEA:22508"/>
        <dbReference type="Rhea" id="RHEA-COMP:17339"/>
        <dbReference type="Rhea" id="RHEA-COMP:17340"/>
        <dbReference type="ChEBI" id="CHEBI:33019"/>
        <dbReference type="ChEBI" id="CHEBI:61560"/>
        <dbReference type="ChEBI" id="CHEBI:173112"/>
        <dbReference type="EC" id="2.7.7.7"/>
    </reaction>
</comment>
<dbReference type="InterPro" id="IPR036397">
    <property type="entry name" value="RNaseH_sf"/>
</dbReference>
<dbReference type="Gene3D" id="1.10.287.690">
    <property type="entry name" value="Helix hairpin bin"/>
    <property type="match status" value="1"/>
</dbReference>
<evidence type="ECO:0000256" key="1">
    <source>
        <dbReference type="ARBA" id="ARBA00004123"/>
    </source>
</evidence>
<dbReference type="EMBL" id="JANAWD010000041">
    <property type="protein sequence ID" value="KAJ3489662.1"/>
    <property type="molecule type" value="Genomic_DNA"/>
</dbReference>
<evidence type="ECO:0000256" key="14">
    <source>
        <dbReference type="RuleBase" id="RU000442"/>
    </source>
</evidence>
<dbReference type="SMART" id="SM00486">
    <property type="entry name" value="POLBc"/>
    <property type="match status" value="1"/>
</dbReference>
<evidence type="ECO:0000256" key="9">
    <source>
        <dbReference type="ARBA" id="ARBA00022839"/>
    </source>
</evidence>
<dbReference type="FunFam" id="1.10.287.690:FF:000001">
    <property type="entry name" value="DNA polymerase"/>
    <property type="match status" value="1"/>
</dbReference>
<evidence type="ECO:0000313" key="18">
    <source>
        <dbReference type="EMBL" id="KAJ3489662.1"/>
    </source>
</evidence>
<proteinExistence type="inferred from homology"/>
<dbReference type="Gene3D" id="1.10.132.60">
    <property type="entry name" value="DNA polymerase family B, C-terminal domain"/>
    <property type="match status" value="1"/>
</dbReference>
<keyword evidence="4 14" id="KW-0548">Nucleotidyltransferase</keyword>
<feature type="compositionally biased region" description="Low complexity" evidence="15">
    <location>
        <begin position="42"/>
        <end position="53"/>
    </location>
</feature>
<dbReference type="EC" id="2.7.7.7" evidence="14"/>
<dbReference type="NCBIfam" id="TIGR00592">
    <property type="entry name" value="pol2"/>
    <property type="match status" value="1"/>
</dbReference>
<dbReference type="CDD" id="cd05533">
    <property type="entry name" value="POLBc_delta"/>
    <property type="match status" value="1"/>
</dbReference>
<evidence type="ECO:0000256" key="3">
    <source>
        <dbReference type="ARBA" id="ARBA00022679"/>
    </source>
</evidence>
<feature type="domain" description="DNA-directed DNA polymerase family B exonuclease" evidence="17">
    <location>
        <begin position="193"/>
        <end position="413"/>
    </location>
</feature>
<evidence type="ECO:0000256" key="12">
    <source>
        <dbReference type="ARBA" id="ARBA00023242"/>
    </source>
</evidence>
<dbReference type="Gene3D" id="3.30.420.10">
    <property type="entry name" value="Ribonuclease H-like superfamily/Ribonuclease H"/>
    <property type="match status" value="1"/>
</dbReference>
<keyword evidence="7" id="KW-0479">Metal-binding</keyword>
<gene>
    <name evidence="18" type="ORF">NLI96_g1971</name>
</gene>
<keyword evidence="8" id="KW-0378">Hydrolase</keyword>
<dbReference type="InterPro" id="IPR023211">
    <property type="entry name" value="DNA_pol_palm_dom_sf"/>
</dbReference>
<evidence type="ECO:0000256" key="7">
    <source>
        <dbReference type="ARBA" id="ARBA00022723"/>
    </source>
</evidence>